<feature type="non-terminal residue" evidence="2">
    <location>
        <position position="1"/>
    </location>
</feature>
<dbReference type="Proteomes" id="UP001519460">
    <property type="component" value="Unassembled WGS sequence"/>
</dbReference>
<name>A0ABD0KII7_9CAEN</name>
<gene>
    <name evidence="2" type="ORF">BaRGS_00021823</name>
</gene>
<sequence>TKELVGRVVSPLSLQSSERHLSDSFLFNPLPAAISPDCAPCWRSSEQSRSAPTGGTTTQGREVLPSFQSDKGFLGLQVEEACVVVGVQRTVRTRAGPAKGRLEPCPTPPTKEAAHSAGTSIQVLPIKPVVTGIVVSVKNATHSNQLFDSFSSFSTPSFTLAGSSRSSYLTQSGALWGKALLTRISQEFCHYRFFTWILVLVDGWRSGSPGKGSTGSLIFGPTMKKLLMWNSRNIVPRPAEIEEQGKRQRNFFSLKKCGRERVETGTRRKRSGGESFQAPSGHFRHVQQRTLGQPFLGRVSTEVREGVHYEWYSTARPLTQLAPSRMTSAGYVNELKGGFPNHHGTNAFGYKTSQPPGTLLRPPIFFPLEGRTPNFGGYTAEARYR</sequence>
<reference evidence="2 3" key="1">
    <citation type="journal article" date="2023" name="Sci. Data">
        <title>Genome assembly of the Korean intertidal mud-creeper Batillaria attramentaria.</title>
        <authorList>
            <person name="Patra A.K."/>
            <person name="Ho P.T."/>
            <person name="Jun S."/>
            <person name="Lee S.J."/>
            <person name="Kim Y."/>
            <person name="Won Y.J."/>
        </authorList>
    </citation>
    <scope>NUCLEOTIDE SEQUENCE [LARGE SCALE GENOMIC DNA]</scope>
    <source>
        <strain evidence="2">Wonlab-2016</strain>
    </source>
</reference>
<evidence type="ECO:0000313" key="2">
    <source>
        <dbReference type="EMBL" id="KAK7486852.1"/>
    </source>
</evidence>
<protein>
    <recommendedName>
        <fullName evidence="4">Ribosomal protein L2</fullName>
    </recommendedName>
</protein>
<dbReference type="AlphaFoldDB" id="A0ABD0KII7"/>
<evidence type="ECO:0000256" key="1">
    <source>
        <dbReference type="SAM" id="MobiDB-lite"/>
    </source>
</evidence>
<evidence type="ECO:0000313" key="3">
    <source>
        <dbReference type="Proteomes" id="UP001519460"/>
    </source>
</evidence>
<comment type="caution">
    <text evidence="2">The sequence shown here is derived from an EMBL/GenBank/DDBJ whole genome shotgun (WGS) entry which is preliminary data.</text>
</comment>
<evidence type="ECO:0008006" key="4">
    <source>
        <dbReference type="Google" id="ProtNLM"/>
    </source>
</evidence>
<feature type="non-terminal residue" evidence="2">
    <location>
        <position position="385"/>
    </location>
</feature>
<feature type="compositionally biased region" description="Polar residues" evidence="1">
    <location>
        <begin position="44"/>
        <end position="60"/>
    </location>
</feature>
<feature type="region of interest" description="Disordered" evidence="1">
    <location>
        <begin position="41"/>
        <end position="62"/>
    </location>
</feature>
<accession>A0ABD0KII7</accession>
<organism evidence="2 3">
    <name type="scientific">Batillaria attramentaria</name>
    <dbReference type="NCBI Taxonomy" id="370345"/>
    <lineage>
        <taxon>Eukaryota</taxon>
        <taxon>Metazoa</taxon>
        <taxon>Spiralia</taxon>
        <taxon>Lophotrochozoa</taxon>
        <taxon>Mollusca</taxon>
        <taxon>Gastropoda</taxon>
        <taxon>Caenogastropoda</taxon>
        <taxon>Sorbeoconcha</taxon>
        <taxon>Cerithioidea</taxon>
        <taxon>Batillariidae</taxon>
        <taxon>Batillaria</taxon>
    </lineage>
</organism>
<proteinExistence type="predicted"/>
<keyword evidence="3" id="KW-1185">Reference proteome</keyword>
<dbReference type="EMBL" id="JACVVK020000172">
    <property type="protein sequence ID" value="KAK7486852.1"/>
    <property type="molecule type" value="Genomic_DNA"/>
</dbReference>